<feature type="transmembrane region" description="Helical" evidence="7">
    <location>
        <begin position="171"/>
        <end position="192"/>
    </location>
</feature>
<keyword evidence="3" id="KW-1003">Cell membrane</keyword>
<dbReference type="InterPro" id="IPR020846">
    <property type="entry name" value="MFS_dom"/>
</dbReference>
<feature type="transmembrane region" description="Helical" evidence="7">
    <location>
        <begin position="222"/>
        <end position="242"/>
    </location>
</feature>
<dbReference type="PANTHER" id="PTHR23517:SF2">
    <property type="entry name" value="MULTIDRUG RESISTANCE PROTEIN MDTH"/>
    <property type="match status" value="1"/>
</dbReference>
<dbReference type="PROSITE" id="PS00216">
    <property type="entry name" value="SUGAR_TRANSPORT_1"/>
    <property type="match status" value="1"/>
</dbReference>
<feature type="transmembrane region" description="Helical" evidence="7">
    <location>
        <begin position="262"/>
        <end position="280"/>
    </location>
</feature>
<gene>
    <name evidence="9" type="ORF">AMPC_29610</name>
</gene>
<feature type="transmembrane region" description="Helical" evidence="7">
    <location>
        <begin position="54"/>
        <end position="76"/>
    </location>
</feature>
<evidence type="ECO:0000313" key="10">
    <source>
        <dbReference type="Proteomes" id="UP001162734"/>
    </source>
</evidence>
<keyword evidence="6 7" id="KW-0472">Membrane</keyword>
<evidence type="ECO:0000256" key="2">
    <source>
        <dbReference type="ARBA" id="ARBA00022448"/>
    </source>
</evidence>
<dbReference type="Pfam" id="PF07690">
    <property type="entry name" value="MFS_1"/>
    <property type="match status" value="1"/>
</dbReference>
<keyword evidence="10" id="KW-1185">Reference proteome</keyword>
<sequence>MTHLRDLLRQRLGGLPRAYWALWAGALVNRLGTFVVPFLALYLTGQRGLPVSTAGAVVSLWGLGAIFSSALGGWLADRVGRRATAMTGLALGGAAVLALGFARGVPAIAAATLAAGFLSELYRPAMQAAVADLVTDPVKRLRAFALMYWAANLGVSFALVVAGYVAKRSYLALFAADAATTLAFAAIVWRFVPETRPQAGAPAAHAADGDGARPGARERGPLADRVFVAFLVQNFLFAFVFFQHQVAMPIDMAAHGHSPATFGLVTALNGALVVLLQPLAGRAVARLDPSRALAVAGVLTGAGFGLYAVTTSAAGYAAGVVLWTVGEIFGLPVAAALVASLAPAHARGRYQGAYTSTFGLAAFAAPGAGAWALRHLGAPAVWLGCLGIGLVFAAAQLASGPARRERLGSR</sequence>
<keyword evidence="4 7" id="KW-0812">Transmembrane</keyword>
<feature type="transmembrane region" description="Helical" evidence="7">
    <location>
        <begin position="379"/>
        <end position="400"/>
    </location>
</feature>
<feature type="transmembrane region" description="Helical" evidence="7">
    <location>
        <begin position="353"/>
        <end position="373"/>
    </location>
</feature>
<evidence type="ECO:0000313" key="9">
    <source>
        <dbReference type="EMBL" id="BDG09848.1"/>
    </source>
</evidence>
<dbReference type="Proteomes" id="UP001162734">
    <property type="component" value="Chromosome"/>
</dbReference>
<dbReference type="SUPFAM" id="SSF103473">
    <property type="entry name" value="MFS general substrate transporter"/>
    <property type="match status" value="1"/>
</dbReference>
<evidence type="ECO:0000256" key="4">
    <source>
        <dbReference type="ARBA" id="ARBA00022692"/>
    </source>
</evidence>
<name>A0ABM7XD87_9BACT</name>
<keyword evidence="2" id="KW-0813">Transport</keyword>
<keyword evidence="5 7" id="KW-1133">Transmembrane helix</keyword>
<dbReference type="InterPro" id="IPR036259">
    <property type="entry name" value="MFS_trans_sf"/>
</dbReference>
<feature type="domain" description="Major facilitator superfamily (MFS) profile" evidence="8">
    <location>
        <begin position="18"/>
        <end position="404"/>
    </location>
</feature>
<protein>
    <submittedName>
        <fullName evidence="9">MFS transporter</fullName>
    </submittedName>
</protein>
<proteinExistence type="predicted"/>
<dbReference type="PANTHER" id="PTHR23517">
    <property type="entry name" value="RESISTANCE PROTEIN MDTM, PUTATIVE-RELATED-RELATED"/>
    <property type="match status" value="1"/>
</dbReference>
<accession>A0ABM7XD87</accession>
<reference evidence="10" key="1">
    <citation type="journal article" date="2022" name="Int. J. Syst. Evol. Microbiol.">
        <title>Anaeromyxobacter oryzae sp. nov., Anaeromyxobacter diazotrophicus sp. nov. and Anaeromyxobacter paludicola sp. nov., isolated from paddy soils.</title>
        <authorList>
            <person name="Itoh H."/>
            <person name="Xu Z."/>
            <person name="Mise K."/>
            <person name="Masuda Y."/>
            <person name="Ushijima N."/>
            <person name="Hayakawa C."/>
            <person name="Shiratori Y."/>
            <person name="Senoo K."/>
        </authorList>
    </citation>
    <scope>NUCLEOTIDE SEQUENCE [LARGE SCALE GENOMIC DNA]</scope>
    <source>
        <strain evidence="10">Red630</strain>
    </source>
</reference>
<evidence type="ECO:0000256" key="5">
    <source>
        <dbReference type="ARBA" id="ARBA00022989"/>
    </source>
</evidence>
<evidence type="ECO:0000259" key="8">
    <source>
        <dbReference type="PROSITE" id="PS50850"/>
    </source>
</evidence>
<evidence type="ECO:0000256" key="7">
    <source>
        <dbReference type="SAM" id="Phobius"/>
    </source>
</evidence>
<feature type="transmembrane region" description="Helical" evidence="7">
    <location>
        <begin position="146"/>
        <end position="165"/>
    </location>
</feature>
<dbReference type="InterPro" id="IPR011701">
    <property type="entry name" value="MFS"/>
</dbReference>
<comment type="subcellular location">
    <subcellularLocation>
        <location evidence="1">Cell membrane</location>
        <topology evidence="1">Multi-pass membrane protein</topology>
    </subcellularLocation>
</comment>
<feature type="transmembrane region" description="Helical" evidence="7">
    <location>
        <begin position="316"/>
        <end position="341"/>
    </location>
</feature>
<dbReference type="Gene3D" id="1.20.1250.20">
    <property type="entry name" value="MFS general substrate transporter like domains"/>
    <property type="match status" value="1"/>
</dbReference>
<evidence type="ECO:0000256" key="3">
    <source>
        <dbReference type="ARBA" id="ARBA00022475"/>
    </source>
</evidence>
<feature type="transmembrane region" description="Helical" evidence="7">
    <location>
        <begin position="20"/>
        <end position="42"/>
    </location>
</feature>
<evidence type="ECO:0000256" key="6">
    <source>
        <dbReference type="ARBA" id="ARBA00023136"/>
    </source>
</evidence>
<organism evidence="9 10">
    <name type="scientific">Anaeromyxobacter paludicola</name>
    <dbReference type="NCBI Taxonomy" id="2918171"/>
    <lineage>
        <taxon>Bacteria</taxon>
        <taxon>Pseudomonadati</taxon>
        <taxon>Myxococcota</taxon>
        <taxon>Myxococcia</taxon>
        <taxon>Myxococcales</taxon>
        <taxon>Cystobacterineae</taxon>
        <taxon>Anaeromyxobacteraceae</taxon>
        <taxon>Anaeromyxobacter</taxon>
    </lineage>
</organism>
<dbReference type="RefSeq" id="WP_248342249.1">
    <property type="nucleotide sequence ID" value="NZ_AP025592.1"/>
</dbReference>
<feature type="transmembrane region" description="Helical" evidence="7">
    <location>
        <begin position="107"/>
        <end position="125"/>
    </location>
</feature>
<evidence type="ECO:0000256" key="1">
    <source>
        <dbReference type="ARBA" id="ARBA00004651"/>
    </source>
</evidence>
<dbReference type="EMBL" id="AP025592">
    <property type="protein sequence ID" value="BDG09848.1"/>
    <property type="molecule type" value="Genomic_DNA"/>
</dbReference>
<dbReference type="InterPro" id="IPR005829">
    <property type="entry name" value="Sugar_transporter_CS"/>
</dbReference>
<dbReference type="InterPro" id="IPR050171">
    <property type="entry name" value="MFS_Transporters"/>
</dbReference>
<dbReference type="PROSITE" id="PS50850">
    <property type="entry name" value="MFS"/>
    <property type="match status" value="1"/>
</dbReference>
<feature type="transmembrane region" description="Helical" evidence="7">
    <location>
        <begin position="292"/>
        <end position="310"/>
    </location>
</feature>